<feature type="region of interest" description="Disordered" evidence="1">
    <location>
        <begin position="1"/>
        <end position="23"/>
    </location>
</feature>
<comment type="caution">
    <text evidence="2">The sequence shown here is derived from an EMBL/GenBank/DDBJ whole genome shotgun (WGS) entry which is preliminary data.</text>
</comment>
<evidence type="ECO:0000256" key="1">
    <source>
        <dbReference type="SAM" id="MobiDB-lite"/>
    </source>
</evidence>
<evidence type="ECO:0000313" key="3">
    <source>
        <dbReference type="Proteomes" id="UP001168990"/>
    </source>
</evidence>
<gene>
    <name evidence="2" type="ORF">PV328_006064</name>
</gene>
<reference evidence="2" key="1">
    <citation type="journal article" date="2023" name="bioRxiv">
        <title>Scaffold-level genome assemblies of two parasitoid biocontrol wasps reveal the parthenogenesis mechanism and an associated novel virus.</title>
        <authorList>
            <person name="Inwood S."/>
            <person name="Skelly J."/>
            <person name="Guhlin J."/>
            <person name="Harrop T."/>
            <person name="Goldson S."/>
            <person name="Dearden P."/>
        </authorList>
    </citation>
    <scope>NUCLEOTIDE SEQUENCE</scope>
    <source>
        <strain evidence="2">Irish</strain>
        <tissue evidence="2">Whole body</tissue>
    </source>
</reference>
<sequence>MRNKDERMRATPPIPSQGPTTTTVKRMAARASLQLPPHLQILTPKLLFDWSSQNLPNINIRFSAIQQYDEIKQKLDVRFTNAKPIPATQKIQKVTPLSNYTVEVKPYSDSEKYSIHSTIKKIEKQSLRVEK</sequence>
<keyword evidence="3" id="KW-1185">Reference proteome</keyword>
<accession>A0AA39FNU2</accession>
<dbReference type="Proteomes" id="UP001168990">
    <property type="component" value="Unassembled WGS sequence"/>
</dbReference>
<organism evidence="2 3">
    <name type="scientific">Microctonus aethiopoides</name>
    <dbReference type="NCBI Taxonomy" id="144406"/>
    <lineage>
        <taxon>Eukaryota</taxon>
        <taxon>Metazoa</taxon>
        <taxon>Ecdysozoa</taxon>
        <taxon>Arthropoda</taxon>
        <taxon>Hexapoda</taxon>
        <taxon>Insecta</taxon>
        <taxon>Pterygota</taxon>
        <taxon>Neoptera</taxon>
        <taxon>Endopterygota</taxon>
        <taxon>Hymenoptera</taxon>
        <taxon>Apocrita</taxon>
        <taxon>Ichneumonoidea</taxon>
        <taxon>Braconidae</taxon>
        <taxon>Euphorinae</taxon>
        <taxon>Microctonus</taxon>
    </lineage>
</organism>
<proteinExistence type="predicted"/>
<dbReference type="AlphaFoldDB" id="A0AA39FNU2"/>
<reference evidence="2" key="2">
    <citation type="submission" date="2023-03" db="EMBL/GenBank/DDBJ databases">
        <authorList>
            <person name="Inwood S.N."/>
            <person name="Skelly J.G."/>
            <person name="Guhlin J."/>
            <person name="Harrop T.W.R."/>
            <person name="Goldson S.G."/>
            <person name="Dearden P.K."/>
        </authorList>
    </citation>
    <scope>NUCLEOTIDE SEQUENCE</scope>
    <source>
        <strain evidence="2">Irish</strain>
        <tissue evidence="2">Whole body</tissue>
    </source>
</reference>
<dbReference type="EMBL" id="JAQQBS010000002">
    <property type="protein sequence ID" value="KAK0172790.1"/>
    <property type="molecule type" value="Genomic_DNA"/>
</dbReference>
<protein>
    <submittedName>
        <fullName evidence="2">Uncharacterized protein</fullName>
    </submittedName>
</protein>
<name>A0AA39FNU2_9HYME</name>
<evidence type="ECO:0000313" key="2">
    <source>
        <dbReference type="EMBL" id="KAK0172790.1"/>
    </source>
</evidence>